<evidence type="ECO:0000313" key="2">
    <source>
        <dbReference type="Proteomes" id="UP001295794"/>
    </source>
</evidence>
<dbReference type="EMBL" id="CAVNYO010000105">
    <property type="protein sequence ID" value="CAK5266023.1"/>
    <property type="molecule type" value="Genomic_DNA"/>
</dbReference>
<organism evidence="1 2">
    <name type="scientific">Mycena citricolor</name>
    <dbReference type="NCBI Taxonomy" id="2018698"/>
    <lineage>
        <taxon>Eukaryota</taxon>
        <taxon>Fungi</taxon>
        <taxon>Dikarya</taxon>
        <taxon>Basidiomycota</taxon>
        <taxon>Agaricomycotina</taxon>
        <taxon>Agaricomycetes</taxon>
        <taxon>Agaricomycetidae</taxon>
        <taxon>Agaricales</taxon>
        <taxon>Marasmiineae</taxon>
        <taxon>Mycenaceae</taxon>
        <taxon>Mycena</taxon>
    </lineage>
</organism>
<comment type="caution">
    <text evidence="1">The sequence shown here is derived from an EMBL/GenBank/DDBJ whole genome shotgun (WGS) entry which is preliminary data.</text>
</comment>
<dbReference type="Proteomes" id="UP001295794">
    <property type="component" value="Unassembled WGS sequence"/>
</dbReference>
<proteinExistence type="predicted"/>
<protein>
    <submittedName>
        <fullName evidence="1">Uncharacterized protein</fullName>
    </submittedName>
</protein>
<feature type="non-terminal residue" evidence="1">
    <location>
        <position position="1"/>
    </location>
</feature>
<reference evidence="1" key="1">
    <citation type="submission" date="2023-11" db="EMBL/GenBank/DDBJ databases">
        <authorList>
            <person name="De Vega J J."/>
            <person name="De Vega J J."/>
        </authorList>
    </citation>
    <scope>NUCLEOTIDE SEQUENCE</scope>
</reference>
<accession>A0AAD2GY14</accession>
<sequence>HVSSHHRAVTIARHPEFSHSRAGVRGRYGVVGAKED</sequence>
<evidence type="ECO:0000313" key="1">
    <source>
        <dbReference type="EMBL" id="CAK5266023.1"/>
    </source>
</evidence>
<dbReference type="AlphaFoldDB" id="A0AAD2GY14"/>
<keyword evidence="2" id="KW-1185">Reference proteome</keyword>
<gene>
    <name evidence="1" type="ORF">MYCIT1_LOCUS7483</name>
</gene>
<name>A0AAD2GY14_9AGAR</name>